<proteinExistence type="predicted"/>
<organism evidence="2 3">
    <name type="scientific">Nannocystis radixulma</name>
    <dbReference type="NCBI Taxonomy" id="2995305"/>
    <lineage>
        <taxon>Bacteria</taxon>
        <taxon>Pseudomonadati</taxon>
        <taxon>Myxococcota</taxon>
        <taxon>Polyangia</taxon>
        <taxon>Nannocystales</taxon>
        <taxon>Nannocystaceae</taxon>
        <taxon>Nannocystis</taxon>
    </lineage>
</organism>
<dbReference type="InterPro" id="IPR054191">
    <property type="entry name" value="DUF6896"/>
</dbReference>
<dbReference type="RefSeq" id="WP_272000155.1">
    <property type="nucleotide sequence ID" value="NZ_JAQNDN010000011.1"/>
</dbReference>
<keyword evidence="3" id="KW-1185">Reference proteome</keyword>
<evidence type="ECO:0000313" key="2">
    <source>
        <dbReference type="EMBL" id="MDC0670330.1"/>
    </source>
</evidence>
<feature type="domain" description="DUF6896" evidence="1">
    <location>
        <begin position="49"/>
        <end position="106"/>
    </location>
</feature>
<dbReference type="Pfam" id="PF21837">
    <property type="entry name" value="DUF6896"/>
    <property type="match status" value="1"/>
</dbReference>
<gene>
    <name evidence="2" type="ORF">POL58_21425</name>
</gene>
<protein>
    <recommendedName>
        <fullName evidence="1">DUF6896 domain-containing protein</fullName>
    </recommendedName>
</protein>
<evidence type="ECO:0000313" key="3">
    <source>
        <dbReference type="Proteomes" id="UP001217838"/>
    </source>
</evidence>
<comment type="caution">
    <text evidence="2">The sequence shown here is derived from an EMBL/GenBank/DDBJ whole genome shotgun (WGS) entry which is preliminary data.</text>
</comment>
<sequence>MKLAEIVRSIDGALAGETASPPESPWLAWLTLVLMRQRARQAWHRRIVETLPPRREQGHGRVPGQPGWRFRFHGNGCCLTGPGGELVDVDWHDDEAAIIDPWFFAARIASIRARDLPERRLWHWLPHRAALIAAIPDLRIAGIVEYPRGEHVFRLCDELEQRVARVVAVEFAAPAVAARWLAALGDRDTPPVRAAHHRWLSDRASTGTHAYKMLPTAARILPPDELLRVCETVMAGSIDAGAGQAVAELRVRFDPRAVPLVRRLFARVTTAELPFPAYQCLAFLLEHDPQTPDIRQRFIEFASVEVAAGFLGNPFLGRYAILALRHLPALALDLVRRALRSTTPAAVSDIATMLAAIGQPWCHRELAAALAQRADDTELAQANRLDPARALRELDRGERRVALALRQAYPPEWAG</sequence>
<dbReference type="Proteomes" id="UP001217838">
    <property type="component" value="Unassembled WGS sequence"/>
</dbReference>
<accession>A0ABT5B9N6</accession>
<evidence type="ECO:0000259" key="1">
    <source>
        <dbReference type="Pfam" id="PF21837"/>
    </source>
</evidence>
<reference evidence="2 3" key="1">
    <citation type="submission" date="2022-11" db="EMBL/GenBank/DDBJ databases">
        <title>Minimal conservation of predation-associated metabolite biosynthetic gene clusters underscores biosynthetic potential of Myxococcota including descriptions for ten novel species: Archangium lansinium sp. nov., Myxococcus landrumus sp. nov., Nannocystis bai.</title>
        <authorList>
            <person name="Ahearne A."/>
            <person name="Stevens C."/>
            <person name="Dowd S."/>
        </authorList>
    </citation>
    <scope>NUCLEOTIDE SEQUENCE [LARGE SCALE GENOMIC DNA]</scope>
    <source>
        <strain evidence="2 3">NCELM</strain>
    </source>
</reference>
<name>A0ABT5B9N6_9BACT</name>
<dbReference type="EMBL" id="JAQNDN010000011">
    <property type="protein sequence ID" value="MDC0670330.1"/>
    <property type="molecule type" value="Genomic_DNA"/>
</dbReference>